<dbReference type="Pfam" id="PF08240">
    <property type="entry name" value="ADH_N"/>
    <property type="match status" value="1"/>
</dbReference>
<dbReference type="InterPro" id="IPR011032">
    <property type="entry name" value="GroES-like_sf"/>
</dbReference>
<dbReference type="InterPro" id="IPR013149">
    <property type="entry name" value="ADH-like_C"/>
</dbReference>
<evidence type="ECO:0000259" key="1">
    <source>
        <dbReference type="SMART" id="SM00829"/>
    </source>
</evidence>
<reference evidence="2 3" key="1">
    <citation type="submission" date="2020-08" db="EMBL/GenBank/DDBJ databases">
        <title>A Genomic Blueprint of the Chicken Gut Microbiome.</title>
        <authorList>
            <person name="Gilroy R."/>
            <person name="Ravi A."/>
            <person name="Getino M."/>
            <person name="Pursley I."/>
            <person name="Horton D.L."/>
            <person name="Alikhan N.-F."/>
            <person name="Baker D."/>
            <person name="Gharbi K."/>
            <person name="Hall N."/>
            <person name="Watson M."/>
            <person name="Adriaenssens E.M."/>
            <person name="Foster-Nyarko E."/>
            <person name="Jarju S."/>
            <person name="Secka A."/>
            <person name="Antonio M."/>
            <person name="Oren A."/>
            <person name="Chaudhuri R."/>
            <person name="La Ragione R.M."/>
            <person name="Hildebrand F."/>
            <person name="Pallen M.J."/>
        </authorList>
    </citation>
    <scope>NUCLEOTIDE SEQUENCE [LARGE SCALE GENOMIC DNA]</scope>
    <source>
        <strain evidence="2 3">Sa2CUA10</strain>
    </source>
</reference>
<name>A0ABR8SKD3_9BACL</name>
<dbReference type="Gene3D" id="3.90.180.10">
    <property type="entry name" value="Medium-chain alcohol dehydrogenases, catalytic domain"/>
    <property type="match status" value="1"/>
</dbReference>
<gene>
    <name evidence="2" type="ORF">H9648_07755</name>
</gene>
<proteinExistence type="predicted"/>
<dbReference type="InterPro" id="IPR036291">
    <property type="entry name" value="NAD(P)-bd_dom_sf"/>
</dbReference>
<dbReference type="EMBL" id="JACSQM010000003">
    <property type="protein sequence ID" value="MBD7963947.1"/>
    <property type="molecule type" value="Genomic_DNA"/>
</dbReference>
<dbReference type="SUPFAM" id="SSF50129">
    <property type="entry name" value="GroES-like"/>
    <property type="match status" value="1"/>
</dbReference>
<dbReference type="Pfam" id="PF13602">
    <property type="entry name" value="ADH_zinc_N_2"/>
    <property type="match status" value="1"/>
</dbReference>
<dbReference type="InterPro" id="IPR050700">
    <property type="entry name" value="YIM1/Zinc_Alcohol_DH_Fams"/>
</dbReference>
<protein>
    <submittedName>
        <fullName evidence="2">NAD(P)-dependent alcohol dehydrogenase</fullName>
    </submittedName>
</protein>
<comment type="caution">
    <text evidence="2">The sequence shown here is derived from an EMBL/GenBank/DDBJ whole genome shotgun (WGS) entry which is preliminary data.</text>
</comment>
<dbReference type="Gene3D" id="3.40.50.720">
    <property type="entry name" value="NAD(P)-binding Rossmann-like Domain"/>
    <property type="match status" value="1"/>
</dbReference>
<dbReference type="Proteomes" id="UP000603641">
    <property type="component" value="Unassembled WGS sequence"/>
</dbReference>
<evidence type="ECO:0000313" key="3">
    <source>
        <dbReference type="Proteomes" id="UP000603641"/>
    </source>
</evidence>
<dbReference type="PANTHER" id="PTHR11695:SF648">
    <property type="entry name" value="ZINC-BINDING OXIDOREDUCTASE"/>
    <property type="match status" value="1"/>
</dbReference>
<organism evidence="2 3">
    <name type="scientific">Fictibacillus norfolkensis</name>
    <dbReference type="NCBI Taxonomy" id="2762233"/>
    <lineage>
        <taxon>Bacteria</taxon>
        <taxon>Bacillati</taxon>
        <taxon>Bacillota</taxon>
        <taxon>Bacilli</taxon>
        <taxon>Bacillales</taxon>
        <taxon>Fictibacillaceae</taxon>
        <taxon>Fictibacillus</taxon>
    </lineage>
</organism>
<feature type="domain" description="Enoyl reductase (ER)" evidence="1">
    <location>
        <begin position="10"/>
        <end position="300"/>
    </location>
</feature>
<dbReference type="SUPFAM" id="SSF51735">
    <property type="entry name" value="NAD(P)-binding Rossmann-fold domains"/>
    <property type="match status" value="1"/>
</dbReference>
<dbReference type="PANTHER" id="PTHR11695">
    <property type="entry name" value="ALCOHOL DEHYDROGENASE RELATED"/>
    <property type="match status" value="1"/>
</dbReference>
<evidence type="ECO:0000313" key="2">
    <source>
        <dbReference type="EMBL" id="MBD7963947.1"/>
    </source>
</evidence>
<dbReference type="SMART" id="SM00829">
    <property type="entry name" value="PKS_ER"/>
    <property type="match status" value="1"/>
</dbReference>
<dbReference type="InterPro" id="IPR013154">
    <property type="entry name" value="ADH-like_N"/>
</dbReference>
<accession>A0ABR8SKD3</accession>
<dbReference type="CDD" id="cd08267">
    <property type="entry name" value="MDR1"/>
    <property type="match status" value="1"/>
</dbReference>
<dbReference type="RefSeq" id="WP_191753338.1">
    <property type="nucleotide sequence ID" value="NZ_JACSQM010000003.1"/>
</dbReference>
<dbReference type="InterPro" id="IPR020843">
    <property type="entry name" value="ER"/>
</dbReference>
<keyword evidence="3" id="KW-1185">Reference proteome</keyword>
<dbReference type="Pfam" id="PF00107">
    <property type="entry name" value="ADH_zinc_N"/>
    <property type="match status" value="1"/>
</dbReference>
<sequence>MKAVLCTKYGTPQVLILQQVPKPAPKENEVLIKIHATTVTTGDVRVRGFNSPLLYWLPMRLFLGIRRPRKPILGVELAGVVEEIGMNVTRFKKGDGVYAMTGMRFGAHAEYTCLREDGIVTHKPQNVTFEEAAAIPFGGTTALHFLRKGKILKGQNVLIYGASGAVGTAAVQLAKYYDTEVTAVCGPTNLELVKSLGADHVVDYTKEDFTKTDKKYDIIFDAVGKLSTSKCQNVLKANGKFVTVDGQGIAKERTVDLEFLKERIESGQMKPVIDRYYELEQVSEAHEYVETGRKKGSVVIRVV</sequence>